<dbReference type="GeneID" id="100890035"/>
<dbReference type="EC" id="2.7.7.7" evidence="2"/>
<dbReference type="GO" id="GO:0003677">
    <property type="term" value="F:DNA binding"/>
    <property type="evidence" value="ECO:0007669"/>
    <property type="project" value="UniProtKB-KW"/>
</dbReference>
<dbReference type="EnsemblMetazoa" id="XM_030972235">
    <property type="protein sequence ID" value="XP_030828095"/>
    <property type="gene ID" value="LOC100890035"/>
</dbReference>
<dbReference type="InParanoid" id="A0A7M7MXP6"/>
<feature type="region of interest" description="Disordered" evidence="9">
    <location>
        <begin position="120"/>
        <end position="225"/>
    </location>
</feature>
<feature type="region of interest" description="Disordered" evidence="9">
    <location>
        <begin position="614"/>
        <end position="636"/>
    </location>
</feature>
<dbReference type="SUPFAM" id="SSF53098">
    <property type="entry name" value="Ribonuclease H-like"/>
    <property type="match status" value="1"/>
</dbReference>
<evidence type="ECO:0000256" key="5">
    <source>
        <dbReference type="ARBA" id="ARBA00022705"/>
    </source>
</evidence>
<feature type="compositionally biased region" description="Polar residues" evidence="9">
    <location>
        <begin position="120"/>
        <end position="157"/>
    </location>
</feature>
<dbReference type="GO" id="GO:0003887">
    <property type="term" value="F:DNA-directed DNA polymerase activity"/>
    <property type="evidence" value="ECO:0007669"/>
    <property type="project" value="UniProtKB-KW"/>
</dbReference>
<keyword evidence="5" id="KW-0235">DNA replication</keyword>
<reference evidence="12" key="1">
    <citation type="submission" date="2015-02" db="EMBL/GenBank/DDBJ databases">
        <title>Genome sequencing for Strongylocentrotus purpuratus.</title>
        <authorList>
            <person name="Murali S."/>
            <person name="Liu Y."/>
            <person name="Vee V."/>
            <person name="English A."/>
            <person name="Wang M."/>
            <person name="Skinner E."/>
            <person name="Han Y."/>
            <person name="Muzny D.M."/>
            <person name="Worley K.C."/>
            <person name="Gibbs R.A."/>
        </authorList>
    </citation>
    <scope>NUCLEOTIDE SEQUENCE</scope>
</reference>
<reference evidence="11" key="2">
    <citation type="submission" date="2021-01" db="UniProtKB">
        <authorList>
            <consortium name="EnsemblMetazoa"/>
        </authorList>
    </citation>
    <scope>IDENTIFICATION</scope>
</reference>
<feature type="region of interest" description="Disordered" evidence="9">
    <location>
        <begin position="73"/>
        <end position="106"/>
    </location>
</feature>
<evidence type="ECO:0000313" key="12">
    <source>
        <dbReference type="Proteomes" id="UP000007110"/>
    </source>
</evidence>
<feature type="domain" description="DNA-directed DNA polymerase family B mitochondria/virus" evidence="10">
    <location>
        <begin position="1262"/>
        <end position="1359"/>
    </location>
</feature>
<keyword evidence="12" id="KW-1185">Reference proteome</keyword>
<evidence type="ECO:0000256" key="6">
    <source>
        <dbReference type="ARBA" id="ARBA00022932"/>
    </source>
</evidence>
<dbReference type="Gene3D" id="1.10.287.690">
    <property type="entry name" value="Helix hairpin bin"/>
    <property type="match status" value="1"/>
</dbReference>
<dbReference type="RefSeq" id="XP_030828095.1">
    <property type="nucleotide sequence ID" value="XM_030972235.1"/>
</dbReference>
<dbReference type="GO" id="GO:0006260">
    <property type="term" value="P:DNA replication"/>
    <property type="evidence" value="ECO:0007669"/>
    <property type="project" value="UniProtKB-KW"/>
</dbReference>
<comment type="catalytic activity">
    <reaction evidence="8">
        <text>DNA(n) + a 2'-deoxyribonucleoside 5'-triphosphate = DNA(n+1) + diphosphate</text>
        <dbReference type="Rhea" id="RHEA:22508"/>
        <dbReference type="Rhea" id="RHEA-COMP:17339"/>
        <dbReference type="Rhea" id="RHEA-COMP:17340"/>
        <dbReference type="ChEBI" id="CHEBI:33019"/>
        <dbReference type="ChEBI" id="CHEBI:61560"/>
        <dbReference type="ChEBI" id="CHEBI:173112"/>
        <dbReference type="EC" id="2.7.7.7"/>
    </reaction>
</comment>
<dbReference type="Gene3D" id="3.30.420.10">
    <property type="entry name" value="Ribonuclease H-like superfamily/Ribonuclease H"/>
    <property type="match status" value="1"/>
</dbReference>
<dbReference type="SUPFAM" id="SSF56672">
    <property type="entry name" value="DNA/RNA polymerases"/>
    <property type="match status" value="1"/>
</dbReference>
<proteinExistence type="inferred from homology"/>
<feature type="domain" description="DNA-directed DNA polymerase family B mitochondria/virus" evidence="10">
    <location>
        <begin position="711"/>
        <end position="972"/>
    </location>
</feature>
<dbReference type="InterPro" id="IPR012337">
    <property type="entry name" value="RNaseH-like_sf"/>
</dbReference>
<dbReference type="PRINTS" id="PR00106">
    <property type="entry name" value="DNAPOLB"/>
</dbReference>
<keyword evidence="4" id="KW-0548">Nucleotidyltransferase</keyword>
<dbReference type="OrthoDB" id="10064239at2759"/>
<name>A0A7M7MXP6_STRPU</name>
<dbReference type="PANTHER" id="PTHR33568">
    <property type="entry name" value="DNA POLYMERASE"/>
    <property type="match status" value="1"/>
</dbReference>
<evidence type="ECO:0000256" key="1">
    <source>
        <dbReference type="ARBA" id="ARBA00005755"/>
    </source>
</evidence>
<dbReference type="InterPro" id="IPR036397">
    <property type="entry name" value="RNaseH_sf"/>
</dbReference>
<evidence type="ECO:0000259" key="10">
    <source>
        <dbReference type="Pfam" id="PF03175"/>
    </source>
</evidence>
<dbReference type="KEGG" id="spu:100890035"/>
<dbReference type="PANTHER" id="PTHR33568:SF3">
    <property type="entry name" value="DNA-DIRECTED DNA POLYMERASE"/>
    <property type="match status" value="1"/>
</dbReference>
<keyword evidence="3" id="KW-0808">Transferase</keyword>
<dbReference type="InterPro" id="IPR023211">
    <property type="entry name" value="DNA_pol_palm_dom_sf"/>
</dbReference>
<evidence type="ECO:0000256" key="9">
    <source>
        <dbReference type="SAM" id="MobiDB-lite"/>
    </source>
</evidence>
<feature type="domain" description="DNA-directed DNA polymerase family B mitochondria/virus" evidence="10">
    <location>
        <begin position="1051"/>
        <end position="1193"/>
    </location>
</feature>
<keyword evidence="7" id="KW-0238">DNA-binding</keyword>
<evidence type="ECO:0000256" key="8">
    <source>
        <dbReference type="ARBA" id="ARBA00049244"/>
    </source>
</evidence>
<dbReference type="OMA" id="ENICNIC"/>
<organism evidence="11 12">
    <name type="scientific">Strongylocentrotus purpuratus</name>
    <name type="common">Purple sea urchin</name>
    <dbReference type="NCBI Taxonomy" id="7668"/>
    <lineage>
        <taxon>Eukaryota</taxon>
        <taxon>Metazoa</taxon>
        <taxon>Echinodermata</taxon>
        <taxon>Eleutherozoa</taxon>
        <taxon>Echinozoa</taxon>
        <taxon>Echinoidea</taxon>
        <taxon>Euechinoidea</taxon>
        <taxon>Echinacea</taxon>
        <taxon>Camarodonta</taxon>
        <taxon>Echinidea</taxon>
        <taxon>Strongylocentrotidae</taxon>
        <taxon>Strongylocentrotus</taxon>
    </lineage>
</organism>
<evidence type="ECO:0000256" key="3">
    <source>
        <dbReference type="ARBA" id="ARBA00022679"/>
    </source>
</evidence>
<evidence type="ECO:0000256" key="4">
    <source>
        <dbReference type="ARBA" id="ARBA00022695"/>
    </source>
</evidence>
<accession>A0A7M7MXP6</accession>
<keyword evidence="6" id="KW-0239">DNA-directed DNA polymerase</keyword>
<protein>
    <recommendedName>
        <fullName evidence="2">DNA-directed DNA polymerase</fullName>
        <ecNumber evidence="2">2.7.7.7</ecNumber>
    </recommendedName>
</protein>
<dbReference type="Gene3D" id="3.40.960.10">
    <property type="entry name" value="VSR Endonuclease"/>
    <property type="match status" value="1"/>
</dbReference>
<feature type="compositionally biased region" description="Polar residues" evidence="9">
    <location>
        <begin position="186"/>
        <end position="208"/>
    </location>
</feature>
<dbReference type="Proteomes" id="UP000007110">
    <property type="component" value="Unassembled WGS sequence"/>
</dbReference>
<dbReference type="InterPro" id="IPR004868">
    <property type="entry name" value="DNA-dir_DNA_pol_B_mt/vir"/>
</dbReference>
<dbReference type="GO" id="GO:0000166">
    <property type="term" value="F:nucleotide binding"/>
    <property type="evidence" value="ECO:0007669"/>
    <property type="project" value="InterPro"/>
</dbReference>
<dbReference type="Pfam" id="PF03175">
    <property type="entry name" value="DNA_pol_B_2"/>
    <property type="match status" value="3"/>
</dbReference>
<dbReference type="Gene3D" id="3.90.1600.10">
    <property type="entry name" value="Palm domain of DNA polymerase"/>
    <property type="match status" value="1"/>
</dbReference>
<feature type="compositionally biased region" description="Polar residues" evidence="9">
    <location>
        <begin position="164"/>
        <end position="179"/>
    </location>
</feature>
<evidence type="ECO:0000256" key="7">
    <source>
        <dbReference type="ARBA" id="ARBA00023125"/>
    </source>
</evidence>
<evidence type="ECO:0000313" key="11">
    <source>
        <dbReference type="EnsemblMetazoa" id="XP_030828095"/>
    </source>
</evidence>
<sequence>MITTVELMRMLQACTCLEEVSNFREEYSDDLDPEQHALIFARTTYFLSLEPENNEQIHPEFDDEISEKDLWEVDMPSPTSGLANDHLQNPEAEHANPGGATPSNFNLDIGENIFGFGPSTMPSTSYTRAGPSTSHDVAGPSSTPSTSYTRAGPSTNHDVAGPSSIPSTSYTRVGPSTSHDVAGPSSMPSTSYTRTGPSTNHVGGSSTRATKRQAETLPSRVTPLPTHRVTKVSERHVKKYNARVMDYNIAFQPAENMGPMLDMMPRVNDMFENIIDEMMVGVRDRDFVRLVLNAPQLDRPVSLPFIRRDQMNYQVFASKLESTLQSHEDITLDENLDFNVLHMAMQEGGRTSRRIVLNLKERLLSKMSIIQIKNKDNMCCPRAIVTGFCRIEKHPNWESIRKGYKEQRTYAEDMYRQAGIPINTKCSIEEIKKFESTERMAKYRVVVVSKEHLDFIIYAGPEEREHTIYIYSHDDHYDLITSMSAFYNKSYFCENCFKGYNAKNEHTCYNACKMCRSVECPPPSEDEDHKHCERCNRNFKNRRCFQNHRSNKVCERYFQCEHCETLCNNALLKKQKRKHICGQTVCKLCRKYVDPGHQCYIQSENPFATRAAMNDENDEREGDENRSQDNDDDERPKKHANFVFFDFECTQDTGKHIPNYCVAQRACGYCADIPFEQDCKICGKAEKKQWVFQGPRTGDDFCEWVFDTEENRGATFIAHNFKSYDGIFIQEFLYRNCIIPRLILAGGKIMSMTVPNNGIRFIDSLNFLPMPLSALPATFGIEEVKKGFFPHFFNIDANMDYRGPMPDAKYYYPESMSSKKREEFLTWYDGEVSSGREFIMSEEIHAYCVSDVDILRRCCLQFRTLFKEVTKLCEFDLGVDPLTKCITIAAACHLVFRRNYLQKDAIAIIPPRGYAPEDIQSNKAIRWLTHVAEEERVYIRHARNEGEVRVGKYKLDGYCEENKTVYEFNGCYWHGCARCYSFDTDSGRRGVQKTMGELHLDTLAKKKYVQHILKDWNYITMWECHWDEEIGKTIPQHIKRRLPNPIPLDPRQAFYGGRTNASCMLYECQEGERIKYVDFTSLYPSINKYGSYPLGHPRVITDNFEDVSEYYGLIRCKVLPPQNLFHPVLPLKVNGKLMFPLCLTCAETNQQTPCHHSDGERMLRSTWVSLELEKAVEKGYIVTEIESVWHFCNKSKFNDEKPFLERSREDFGLFTGFVNTFLKIKQEASGWPDWCRTQEEKAKYISDYKKHEGIELDPEKIVKNKGLRSLAKLMLNSFWGRFGMRNNLPETSIIFDPAQLYELLTSDEVEVNDLNFVNDDVVEVRTVRRDEFEKVSSKANVVIAAFTTAQARMKLYDVLDRLGERVLYYDTDSILYIERLHVPGEWCPPLGDYLGELTDEIDGKHITSFVSGGPKNYAYKLNTGETTCKVKGITLNYKNSQVINFETMKRMVRRVEDDEQEKVTVTNPYQITRVHKRQRIETRVASKDYRIVYNKRVVRDDFFTVPFGYMTAN</sequence>
<dbReference type="InterPro" id="IPR006172">
    <property type="entry name" value="DNA-dir_DNA_pol_B"/>
</dbReference>
<dbReference type="InterPro" id="IPR043502">
    <property type="entry name" value="DNA/RNA_pol_sf"/>
</dbReference>
<evidence type="ECO:0000256" key="2">
    <source>
        <dbReference type="ARBA" id="ARBA00012417"/>
    </source>
</evidence>
<comment type="similarity">
    <text evidence="1">Belongs to the DNA polymerase type-B family.</text>
</comment>